<feature type="region of interest" description="Disordered" evidence="1">
    <location>
        <begin position="100"/>
        <end position="170"/>
    </location>
</feature>
<dbReference type="AlphaFoldDB" id="Q23AI4"/>
<feature type="region of interest" description="Disordered" evidence="1">
    <location>
        <begin position="411"/>
        <end position="430"/>
    </location>
</feature>
<feature type="region of interest" description="Disordered" evidence="1">
    <location>
        <begin position="1"/>
        <end position="48"/>
    </location>
</feature>
<organism evidence="2 3">
    <name type="scientific">Tetrahymena thermophila (strain SB210)</name>
    <dbReference type="NCBI Taxonomy" id="312017"/>
    <lineage>
        <taxon>Eukaryota</taxon>
        <taxon>Sar</taxon>
        <taxon>Alveolata</taxon>
        <taxon>Ciliophora</taxon>
        <taxon>Intramacronucleata</taxon>
        <taxon>Oligohymenophorea</taxon>
        <taxon>Hymenostomatida</taxon>
        <taxon>Tetrahymenina</taxon>
        <taxon>Tetrahymenidae</taxon>
        <taxon>Tetrahymena</taxon>
    </lineage>
</organism>
<evidence type="ECO:0000256" key="1">
    <source>
        <dbReference type="SAM" id="MobiDB-lite"/>
    </source>
</evidence>
<proteinExistence type="predicted"/>
<dbReference type="RefSeq" id="XP_001013753.1">
    <property type="nucleotide sequence ID" value="XM_001013753.1"/>
</dbReference>
<protein>
    <recommendedName>
        <fullName evidence="4">DnaJ domain protein</fullName>
    </recommendedName>
</protein>
<reference evidence="3" key="1">
    <citation type="journal article" date="2006" name="PLoS Biol.">
        <title>Macronuclear genome sequence of the ciliate Tetrahymena thermophila, a model eukaryote.</title>
        <authorList>
            <person name="Eisen J.A."/>
            <person name="Coyne R.S."/>
            <person name="Wu M."/>
            <person name="Wu D."/>
            <person name="Thiagarajan M."/>
            <person name="Wortman J.R."/>
            <person name="Badger J.H."/>
            <person name="Ren Q."/>
            <person name="Amedeo P."/>
            <person name="Jones K.M."/>
            <person name="Tallon L.J."/>
            <person name="Delcher A.L."/>
            <person name="Salzberg S.L."/>
            <person name="Silva J.C."/>
            <person name="Haas B.J."/>
            <person name="Majoros W.H."/>
            <person name="Farzad M."/>
            <person name="Carlton J.M."/>
            <person name="Smith R.K. Jr."/>
            <person name="Garg J."/>
            <person name="Pearlman R.E."/>
            <person name="Karrer K.M."/>
            <person name="Sun L."/>
            <person name="Manning G."/>
            <person name="Elde N.C."/>
            <person name="Turkewitz A.P."/>
            <person name="Asai D.J."/>
            <person name="Wilkes D.E."/>
            <person name="Wang Y."/>
            <person name="Cai H."/>
            <person name="Collins K."/>
            <person name="Stewart B.A."/>
            <person name="Lee S.R."/>
            <person name="Wilamowska K."/>
            <person name="Weinberg Z."/>
            <person name="Ruzzo W.L."/>
            <person name="Wloga D."/>
            <person name="Gaertig J."/>
            <person name="Frankel J."/>
            <person name="Tsao C.-C."/>
            <person name="Gorovsky M.A."/>
            <person name="Keeling P.J."/>
            <person name="Waller R.F."/>
            <person name="Patron N.J."/>
            <person name="Cherry J.M."/>
            <person name="Stover N.A."/>
            <person name="Krieger C.J."/>
            <person name="del Toro C."/>
            <person name="Ryder H.F."/>
            <person name="Williamson S.C."/>
            <person name="Barbeau R.A."/>
            <person name="Hamilton E.P."/>
            <person name="Orias E."/>
        </authorList>
    </citation>
    <scope>NUCLEOTIDE SEQUENCE [LARGE SCALE GENOMIC DNA]</scope>
    <source>
        <strain evidence="3">SB210</strain>
    </source>
</reference>
<dbReference type="EMBL" id="GG662724">
    <property type="protein sequence ID" value="EAR93508.1"/>
    <property type="molecule type" value="Genomic_DNA"/>
</dbReference>
<gene>
    <name evidence="2" type="ORF">TTHERM_00425750</name>
</gene>
<dbReference type="KEGG" id="tet:TTHERM_00425750"/>
<feature type="compositionally biased region" description="Acidic residues" evidence="1">
    <location>
        <begin position="122"/>
        <end position="139"/>
    </location>
</feature>
<accession>Q23AI4</accession>
<name>Q23AI4_TETTS</name>
<evidence type="ECO:0008006" key="4">
    <source>
        <dbReference type="Google" id="ProtNLM"/>
    </source>
</evidence>
<sequence>MSNLIKKRKVFSSESESEEEEQLQTRKTIKQTTGSEPTLVKKLKKSSEDLDDFEKKIEVVNQINAIKKDSLMKFLEEEDQKLSTKKRQLKTISQQEAQDIQEVLKKEEDDFDENIENNVKLEEEEQGDDEQSDLEDSDNENIKENVKVRRLRNQSYDQDSTNDNKENSFDGLYSFKDDDDFYIQANKNRQQESQQEKDIIKLVQQRNGKIISRSRGYIFTVICFKNHVFDADSENIIKKWCPQCNILHQEFAQYALSQQGELESQFFQPKLNFRCKFYHRWTTSEANCIKQKVWCPKCPEVLNLMINHHHRGSVNDQERIEQIFEQAEVIADGYQVTNPQQEIAFDLLKDIYFIILVPLPIYSRYLQRFKLEEQAIEFKKKLALMHPDNNSHPLAEKVTEKLYQMFEHLLESSEDEESDQKSEKKQSNKQ</sequence>
<evidence type="ECO:0000313" key="3">
    <source>
        <dbReference type="Proteomes" id="UP000009168"/>
    </source>
</evidence>
<keyword evidence="3" id="KW-1185">Reference proteome</keyword>
<feature type="compositionally biased region" description="Basic residues" evidence="1">
    <location>
        <begin position="1"/>
        <end position="10"/>
    </location>
</feature>
<dbReference type="Proteomes" id="UP000009168">
    <property type="component" value="Unassembled WGS sequence"/>
</dbReference>
<dbReference type="GeneID" id="7845646"/>
<evidence type="ECO:0000313" key="2">
    <source>
        <dbReference type="EMBL" id="EAR93508.1"/>
    </source>
</evidence>
<dbReference type="HOGENOM" id="CLU_638577_0_0_1"/>
<dbReference type="InParanoid" id="Q23AI4"/>
<feature type="compositionally biased region" description="Basic and acidic residues" evidence="1">
    <location>
        <begin position="419"/>
        <end position="430"/>
    </location>
</feature>
<dbReference type="OMA" id="TSEANCI"/>